<name>A0A653CW31_CALMS</name>
<protein>
    <submittedName>
        <fullName evidence="1">Uncharacterized protein</fullName>
    </submittedName>
</protein>
<sequence>MIDRKARTGDPRRTVRDDDGVIIPTVLAMHHPPLWE</sequence>
<reference evidence="1 2" key="1">
    <citation type="submission" date="2019-01" db="EMBL/GenBank/DDBJ databases">
        <authorList>
            <person name="Sayadi A."/>
        </authorList>
    </citation>
    <scope>NUCLEOTIDE SEQUENCE [LARGE SCALE GENOMIC DNA]</scope>
</reference>
<dbReference type="Proteomes" id="UP000410492">
    <property type="component" value="Unassembled WGS sequence"/>
</dbReference>
<evidence type="ECO:0000313" key="2">
    <source>
        <dbReference type="Proteomes" id="UP000410492"/>
    </source>
</evidence>
<evidence type="ECO:0000313" key="1">
    <source>
        <dbReference type="EMBL" id="VEN51909.1"/>
    </source>
</evidence>
<dbReference type="EMBL" id="CAACVG010009062">
    <property type="protein sequence ID" value="VEN51909.1"/>
    <property type="molecule type" value="Genomic_DNA"/>
</dbReference>
<keyword evidence="2" id="KW-1185">Reference proteome</keyword>
<gene>
    <name evidence="1" type="ORF">CALMAC_LOCUS12221</name>
</gene>
<accession>A0A653CW31</accession>
<organism evidence="1 2">
    <name type="scientific">Callosobruchus maculatus</name>
    <name type="common">Southern cowpea weevil</name>
    <name type="synonym">Pulse bruchid</name>
    <dbReference type="NCBI Taxonomy" id="64391"/>
    <lineage>
        <taxon>Eukaryota</taxon>
        <taxon>Metazoa</taxon>
        <taxon>Ecdysozoa</taxon>
        <taxon>Arthropoda</taxon>
        <taxon>Hexapoda</taxon>
        <taxon>Insecta</taxon>
        <taxon>Pterygota</taxon>
        <taxon>Neoptera</taxon>
        <taxon>Endopterygota</taxon>
        <taxon>Coleoptera</taxon>
        <taxon>Polyphaga</taxon>
        <taxon>Cucujiformia</taxon>
        <taxon>Chrysomeloidea</taxon>
        <taxon>Chrysomelidae</taxon>
        <taxon>Bruchinae</taxon>
        <taxon>Bruchini</taxon>
        <taxon>Callosobruchus</taxon>
    </lineage>
</organism>
<proteinExistence type="predicted"/>
<dbReference type="AlphaFoldDB" id="A0A653CW31"/>
<feature type="non-terminal residue" evidence="1">
    <location>
        <position position="36"/>
    </location>
</feature>